<dbReference type="GO" id="GO:0046873">
    <property type="term" value="F:metal ion transmembrane transporter activity"/>
    <property type="evidence" value="ECO:0007669"/>
    <property type="project" value="InterPro"/>
</dbReference>
<protein>
    <recommendedName>
        <fullName evidence="6">GDT1 family protein</fullName>
    </recommendedName>
</protein>
<keyword evidence="8" id="KW-1185">Reference proteome</keyword>
<dbReference type="PANTHER" id="PTHR12608">
    <property type="entry name" value="TRANSMEMBRANE PROTEIN HTP-1 RELATED"/>
    <property type="match status" value="1"/>
</dbReference>
<evidence type="ECO:0000256" key="5">
    <source>
        <dbReference type="ARBA" id="ARBA00023136"/>
    </source>
</evidence>
<proteinExistence type="inferred from homology"/>
<keyword evidence="4 6" id="KW-1133">Transmembrane helix</keyword>
<keyword evidence="3 6" id="KW-0812">Transmembrane</keyword>
<keyword evidence="5 6" id="KW-0472">Membrane</keyword>
<feature type="transmembrane region" description="Helical" evidence="6">
    <location>
        <begin position="39"/>
        <end position="61"/>
    </location>
</feature>
<reference evidence="7 8" key="1">
    <citation type="submission" date="2020-08" db="EMBL/GenBank/DDBJ databases">
        <title>Genomic Encyclopedia of Type Strains, Phase IV (KMG-IV): sequencing the most valuable type-strain genomes for metagenomic binning, comparative biology and taxonomic classification.</title>
        <authorList>
            <person name="Goeker M."/>
        </authorList>
    </citation>
    <scope>NUCLEOTIDE SEQUENCE [LARGE SCALE GENOMIC DNA]</scope>
    <source>
        <strain evidence="7 8">DSM 18233</strain>
    </source>
</reference>
<dbReference type="RefSeq" id="WP_221303010.1">
    <property type="nucleotide sequence ID" value="NZ_JACHHN010000002.1"/>
</dbReference>
<dbReference type="InterPro" id="IPR001727">
    <property type="entry name" value="GDT1-like"/>
</dbReference>
<evidence type="ECO:0000256" key="6">
    <source>
        <dbReference type="RuleBase" id="RU365102"/>
    </source>
</evidence>
<feature type="transmembrane region" description="Helical" evidence="6">
    <location>
        <begin position="68"/>
        <end position="86"/>
    </location>
</feature>
<comment type="subcellular location">
    <subcellularLocation>
        <location evidence="1 6">Membrane</location>
        <topology evidence="1 6">Multi-pass membrane protein</topology>
    </subcellularLocation>
</comment>
<sequence>MIDAFLVSTGVVAIAEMGDKTQLLALVLAARFRKPLPIVAGIFAATIFNHFAAGWIGVLLAGFISHEVLRWVVGIGFLAIAAWALIPDQYEEGESPIKAHGAFIATAMTFFLAEMGDKTQIATIALAVKYQPLWQVVAGTTLGMLLADVPAVFIGNWISARMHILRYVRFVAAAIFALMGVLALAGAGS</sequence>
<evidence type="ECO:0000256" key="1">
    <source>
        <dbReference type="ARBA" id="ARBA00004141"/>
    </source>
</evidence>
<comment type="caution">
    <text evidence="6">Lacks conserved residue(s) required for the propagation of feature annotation.</text>
</comment>
<comment type="caution">
    <text evidence="7">The sequence shown here is derived from an EMBL/GenBank/DDBJ whole genome shotgun (WGS) entry which is preliminary data.</text>
</comment>
<evidence type="ECO:0000256" key="2">
    <source>
        <dbReference type="ARBA" id="ARBA00009190"/>
    </source>
</evidence>
<dbReference type="Pfam" id="PF01169">
    <property type="entry name" value="GDT1"/>
    <property type="match status" value="2"/>
</dbReference>
<gene>
    <name evidence="7" type="ORF">HNQ50_000960</name>
</gene>
<evidence type="ECO:0000313" key="7">
    <source>
        <dbReference type="EMBL" id="MBB5190238.1"/>
    </source>
</evidence>
<dbReference type="EMBL" id="JACHHN010000002">
    <property type="protein sequence ID" value="MBB5190238.1"/>
    <property type="molecule type" value="Genomic_DNA"/>
</dbReference>
<dbReference type="PANTHER" id="PTHR12608:SF1">
    <property type="entry name" value="TRANSMEMBRANE PROTEIN 165"/>
    <property type="match status" value="1"/>
</dbReference>
<feature type="transmembrane region" description="Helical" evidence="6">
    <location>
        <begin position="167"/>
        <end position="187"/>
    </location>
</feature>
<dbReference type="Proteomes" id="UP000543030">
    <property type="component" value="Unassembled WGS sequence"/>
</dbReference>
<comment type="similarity">
    <text evidence="2 6">Belongs to the GDT1 family.</text>
</comment>
<evidence type="ECO:0000256" key="4">
    <source>
        <dbReference type="ARBA" id="ARBA00022989"/>
    </source>
</evidence>
<dbReference type="AlphaFoldDB" id="A0A840RCH8"/>
<organism evidence="7 8">
    <name type="scientific">Silvimonas terrae</name>
    <dbReference type="NCBI Taxonomy" id="300266"/>
    <lineage>
        <taxon>Bacteria</taxon>
        <taxon>Pseudomonadati</taxon>
        <taxon>Pseudomonadota</taxon>
        <taxon>Betaproteobacteria</taxon>
        <taxon>Neisseriales</taxon>
        <taxon>Chitinibacteraceae</taxon>
        <taxon>Silvimonas</taxon>
    </lineage>
</organism>
<feature type="transmembrane region" description="Helical" evidence="6">
    <location>
        <begin position="133"/>
        <end position="155"/>
    </location>
</feature>
<evidence type="ECO:0000313" key="8">
    <source>
        <dbReference type="Proteomes" id="UP000543030"/>
    </source>
</evidence>
<dbReference type="GO" id="GO:0016020">
    <property type="term" value="C:membrane"/>
    <property type="evidence" value="ECO:0007669"/>
    <property type="project" value="UniProtKB-SubCell"/>
</dbReference>
<accession>A0A840RCH8</accession>
<evidence type="ECO:0000256" key="3">
    <source>
        <dbReference type="ARBA" id="ARBA00022692"/>
    </source>
</evidence>
<name>A0A840RCH8_9NEIS</name>